<evidence type="ECO:0000313" key="2">
    <source>
        <dbReference type="Proteomes" id="UP001308656"/>
    </source>
</evidence>
<dbReference type="RefSeq" id="WP_324737878.1">
    <property type="nucleotide sequence ID" value="NZ_JAYKTO010000001.1"/>
</dbReference>
<comment type="caution">
    <text evidence="1">The sequence shown here is derived from an EMBL/GenBank/DDBJ whole genome shotgun (WGS) entry which is preliminary data.</text>
</comment>
<reference evidence="1 2" key="1">
    <citation type="submission" date="2024-01" db="EMBL/GenBank/DDBJ databases">
        <title>Description of Streptococcus dentalis sp. nov., Streptococcus gingivalis sp. nov., Streptococcus lingualis sp. nov. isolated from human oral cavity.</title>
        <authorList>
            <person name="Choi Y.S."/>
            <person name="Goo B.J."/>
            <person name="Bae J.W."/>
        </authorList>
    </citation>
    <scope>NUCLEOTIDE SEQUENCE [LARGE SCALE GENOMIC DNA]</scope>
    <source>
        <strain evidence="1 2">S2</strain>
    </source>
</reference>
<organism evidence="1 2">
    <name type="scientific">Streptococcus gingivalis</name>
    <dbReference type="NCBI Taxonomy" id="3111861"/>
    <lineage>
        <taxon>Bacteria</taxon>
        <taxon>Bacillati</taxon>
        <taxon>Bacillota</taxon>
        <taxon>Bacilli</taxon>
        <taxon>Lactobacillales</taxon>
        <taxon>Streptococcaceae</taxon>
        <taxon>Streptococcus</taxon>
    </lineage>
</organism>
<proteinExistence type="predicted"/>
<keyword evidence="2" id="KW-1185">Reference proteome</keyword>
<protein>
    <submittedName>
        <fullName evidence="1">Uncharacterized protein</fullName>
    </submittedName>
</protein>
<dbReference type="EMBL" id="JAYKTO010000001">
    <property type="protein sequence ID" value="MEB3520146.1"/>
    <property type="molecule type" value="Genomic_DNA"/>
</dbReference>
<gene>
    <name evidence="1" type="ORF">SM122_06025</name>
</gene>
<dbReference type="Proteomes" id="UP001308656">
    <property type="component" value="Unassembled WGS sequence"/>
</dbReference>
<name>A0ABU6B8W7_9STRE</name>
<sequence>MAFGIFIFLQALRKSINGLTEVETTSFDQRNEYREIELALKASRKREIAWWAWPTWSRKSINGLTEVETTSFDQQN</sequence>
<accession>A0ABU6B8W7</accession>
<evidence type="ECO:0000313" key="1">
    <source>
        <dbReference type="EMBL" id="MEB3520146.1"/>
    </source>
</evidence>